<protein>
    <submittedName>
        <fullName evidence="2">Predicted Zn-dependent peptidase</fullName>
    </submittedName>
</protein>
<accession>A0A1M7JWS0</accession>
<dbReference type="RefSeq" id="WP_073251683.1">
    <property type="nucleotide sequence ID" value="NZ_FRCS01000001.1"/>
</dbReference>
<feature type="compositionally biased region" description="Low complexity" evidence="1">
    <location>
        <begin position="467"/>
        <end position="478"/>
    </location>
</feature>
<proteinExistence type="predicted"/>
<dbReference type="SUPFAM" id="SSF63411">
    <property type="entry name" value="LuxS/MPP-like metallohydrolase"/>
    <property type="match status" value="2"/>
</dbReference>
<feature type="region of interest" description="Disordered" evidence="1">
    <location>
        <begin position="467"/>
        <end position="503"/>
    </location>
</feature>
<feature type="compositionally biased region" description="Pro residues" evidence="1">
    <location>
        <begin position="479"/>
        <end position="489"/>
    </location>
</feature>
<evidence type="ECO:0000313" key="2">
    <source>
        <dbReference type="EMBL" id="SHM57530.1"/>
    </source>
</evidence>
<keyword evidence="3" id="KW-1185">Reference proteome</keyword>
<dbReference type="GO" id="GO:0046872">
    <property type="term" value="F:metal ion binding"/>
    <property type="evidence" value="ECO:0007669"/>
    <property type="project" value="InterPro"/>
</dbReference>
<dbReference type="InterPro" id="IPR011249">
    <property type="entry name" value="Metalloenz_LuxS/M16"/>
</dbReference>
<reference evidence="2 3" key="1">
    <citation type="submission" date="2016-11" db="EMBL/GenBank/DDBJ databases">
        <authorList>
            <person name="Jaros S."/>
            <person name="Januszkiewicz K."/>
            <person name="Wedrychowicz H."/>
        </authorList>
    </citation>
    <scope>NUCLEOTIDE SEQUENCE [LARGE SCALE GENOMIC DNA]</scope>
    <source>
        <strain evidence="2 3">DSM 46144</strain>
    </source>
</reference>
<dbReference type="Gene3D" id="3.30.830.10">
    <property type="entry name" value="Metalloenzyme, LuxS/M16 peptidase-like"/>
    <property type="match status" value="2"/>
</dbReference>
<dbReference type="Proteomes" id="UP000184440">
    <property type="component" value="Unassembled WGS sequence"/>
</dbReference>
<dbReference type="STRING" id="134849.SAMN05443668_101932"/>
<evidence type="ECO:0000313" key="3">
    <source>
        <dbReference type="Proteomes" id="UP000184440"/>
    </source>
</evidence>
<organism evidence="2 3">
    <name type="scientific">Cryptosporangium aurantiacum</name>
    <dbReference type="NCBI Taxonomy" id="134849"/>
    <lineage>
        <taxon>Bacteria</taxon>
        <taxon>Bacillati</taxon>
        <taxon>Actinomycetota</taxon>
        <taxon>Actinomycetes</taxon>
        <taxon>Cryptosporangiales</taxon>
        <taxon>Cryptosporangiaceae</taxon>
        <taxon>Cryptosporangium</taxon>
    </lineage>
</organism>
<dbReference type="OrthoDB" id="7171245at2"/>
<dbReference type="EMBL" id="FRCS01000001">
    <property type="protein sequence ID" value="SHM57530.1"/>
    <property type="molecule type" value="Genomic_DNA"/>
</dbReference>
<evidence type="ECO:0000256" key="1">
    <source>
        <dbReference type="SAM" id="MobiDB-lite"/>
    </source>
</evidence>
<gene>
    <name evidence="2" type="ORF">SAMN05443668_101932</name>
</gene>
<dbReference type="AlphaFoldDB" id="A0A1M7JWS0"/>
<name>A0A1M7JWS0_9ACTN</name>
<sequence length="503" mass="53464">MIKETEVDGVPTLIAPVSGQMHAGLVFRVGYADEVLARAGITHVVEHLALFRTGQADYHYNGRTGAATTEFHLRGSEQDVVAFLTGVCEALSALPFERLEVEKQVLRTEQAGKSPSPSEVLALWRYGARGFGLAGYPEYGVPNLTPDEIRHWVGTWFTRENAGLWIAGDGVPAGLRLPLPSGRRWAPPPVTSALPVTPAFFQAPMNGTAFDAVVPRGPAAMVYAEVLQRELFRELRQADGLSYTTAAGYTAHPHDTAIVTAIADALPEKQSAVLGGMVDALHTLAVGRIEQTEVDAVIAAAQGDLQHPDAAAASLSGLVTNLLTGRPIHSPEERTAQLGAVTLDEVRAVAAQALRTGLLLVPEDHTADWAGYAVAPITSETVVEGGAYPVIDDPNDRFVIGPAGVSRVIGDQAATVRYTECAAMLVWPDGGRQLVGHDGMRVAVEPTMIAADPGLLHHIGAGLPPHLVVRLPPRDPSTIPRPAPPTPDPPPEKRGGLLRRRKS</sequence>